<sequence>MNSILRIQLIRKIHSLVPKTDNKNLKKVITYINNYDDNINQLKKRREYLNLLRNIYNTIPSRLNEKEIWKDFLNKLKTEKSYLKLKEIIKKNTMIYDSLISRQIIFLYYIGFDDEITYLLDRLEHKLRKCSENNFKECDKYINEDINDVIKMLYVLYYFRNKENDYKHVILLFDKFIYHSKKYPVNNLKYLFYFHLFYFNMNNSLLKIHKCLEKYRHLLLTEQLMLLIRYINIYLKYLYLHNVIKHKNDTTHEEKINNKENELFNDYLFINNKKNGEVKILNNHEDSNRKEMIAKEINIFINNLFRINKNEKEYFIFDSFDDIEIKNSCVKSCSIREKEILFNRNIVINEKTNKINIKDRELLITNCENSINKDKYISKNDVNQNDDLLNLNEDNALDRKNNPILQDSIIDNDNDNNNISEYNLKYRGIAEEYSKNRKILKKEEIILTDSELKLYKNIYKSCVKEILKNILLNKEKISPDIMWNNFISNFFKDEYIYLLMNELKNKMNIINEEDFIVFLKQVKLLKLHENSSFFTISNSFFKNYIIQKKYFKNIMLADKLTYYTDIFCYNSFLQKYILYIYKLNFSKLTIKILKKIISKLYFYLQQNKSLINGFDKFIKSTMIKITLSGSLNDIVMLLYSLRQYNFYKTYVNKEKNSKQYINNGYNLFFSDPNYLEENDCKHIYDEIKKKIKCLSPLISSQDNLRNIENFNLFHLSNFHLFQLKNDYLKIYELICYRTIIEKREIEKINYDKYFDINIIIMLKKQLIKLFCIFLNKFYDSIKNDNNTLNIFECINNFFIDNRTYNLRKSSNDEIFSSSEEKMNKNNLLMFHRDSNKGINEVKQHLLDANELNKNKFYEHHLIENEFIRSELDEKKLNESKLSDYSNFSVFKKGISLSTMNNYMKKYEFEYITITRFIDILLMIIIDNFLYFEIKNFYFINFFFLLFQNNFLSMSIYHYFFFFYIFKNLNYNQISQKEKKEFFFSEEYFIKNKNDIINICNDKIKSIIKDYLTIQINKNGDLYYKRNNTTNNCTDRNDSINNDSNYYLQNKNNIFDFDCVITLILYNLKNDEVSDIFQNCFLFTLNNYLENKNVYIKYKNDTCLKKLEHNSELNILSCNNIEKIRSSVYFNEVNKDNNNDDIIKKYQFFYINMIYDGLMKNYDEDDFDCYINYLIEKKRYEAFEILKVCMWLKEYNKYDKIELIINNINTHFNSYKKLEFFISYLFLIILSQKNYLNHIYEMFDKINKYLLKDNINSFWHILLVQIIYLIKIKNLFLLDLLFMQYKNISVFYNDIIDIKKKQSKKITQYDNNSYITNILEFLKKNNIFFIKNIQLKCSPFIFDIYIPSSNIFFLNQNKYILSDIFIEYLQANIFDKMNSKIVKTDQTSFDFLNKISL</sequence>
<dbReference type="OMA" id="CNEDDTY"/>
<keyword evidence="1" id="KW-0812">Transmembrane</keyword>
<dbReference type="RefSeq" id="XP_028532835.1">
    <property type="nucleotide sequence ID" value="XM_028676337.1"/>
</dbReference>
<proteinExistence type="predicted"/>
<accession>A0A1J1H4J8</accession>
<gene>
    <name evidence="2" type="ORF">PRELSG_0825800</name>
</gene>
<keyword evidence="1" id="KW-0472">Membrane</keyword>
<evidence type="ECO:0000313" key="3">
    <source>
        <dbReference type="Proteomes" id="UP000220158"/>
    </source>
</evidence>
<keyword evidence="1" id="KW-1133">Transmembrane helix</keyword>
<protein>
    <submittedName>
        <fullName evidence="2">Uncharacterized protein</fullName>
    </submittedName>
</protein>
<evidence type="ECO:0000256" key="1">
    <source>
        <dbReference type="SAM" id="Phobius"/>
    </source>
</evidence>
<keyword evidence="3" id="KW-1185">Reference proteome</keyword>
<dbReference type="Proteomes" id="UP000220158">
    <property type="component" value="Chromosome 8"/>
</dbReference>
<evidence type="ECO:0000313" key="2">
    <source>
        <dbReference type="EMBL" id="CRG99830.1"/>
    </source>
</evidence>
<dbReference type="OrthoDB" id="370930at2759"/>
<dbReference type="KEGG" id="prel:PRELSG_0825800"/>
<name>A0A1J1H4J8_PLARL</name>
<dbReference type="GeneID" id="39735934"/>
<dbReference type="VEuPathDB" id="PlasmoDB:PRELSG_0825800"/>
<reference evidence="2 3" key="1">
    <citation type="submission" date="2015-04" db="EMBL/GenBank/DDBJ databases">
        <authorList>
            <consortium name="Pathogen Informatics"/>
        </authorList>
    </citation>
    <scope>NUCLEOTIDE SEQUENCE [LARGE SCALE GENOMIC DNA]</scope>
    <source>
        <strain evidence="2 3">SGS1</strain>
    </source>
</reference>
<dbReference type="EMBL" id="LN835303">
    <property type="protein sequence ID" value="CRG99830.1"/>
    <property type="molecule type" value="Genomic_DNA"/>
</dbReference>
<organism evidence="2 3">
    <name type="scientific">Plasmodium relictum</name>
    <dbReference type="NCBI Taxonomy" id="85471"/>
    <lineage>
        <taxon>Eukaryota</taxon>
        <taxon>Sar</taxon>
        <taxon>Alveolata</taxon>
        <taxon>Apicomplexa</taxon>
        <taxon>Aconoidasida</taxon>
        <taxon>Haemosporida</taxon>
        <taxon>Plasmodiidae</taxon>
        <taxon>Plasmodium</taxon>
        <taxon>Plasmodium (Haemamoeba)</taxon>
    </lineage>
</organism>
<feature type="transmembrane region" description="Helical" evidence="1">
    <location>
        <begin position="937"/>
        <end position="965"/>
    </location>
</feature>
<feature type="transmembrane region" description="Helical" evidence="1">
    <location>
        <begin position="908"/>
        <end position="931"/>
    </location>
</feature>